<organism evidence="1">
    <name type="scientific">Anopheles darlingi</name>
    <name type="common">Mosquito</name>
    <dbReference type="NCBI Taxonomy" id="43151"/>
    <lineage>
        <taxon>Eukaryota</taxon>
        <taxon>Metazoa</taxon>
        <taxon>Ecdysozoa</taxon>
        <taxon>Arthropoda</taxon>
        <taxon>Hexapoda</taxon>
        <taxon>Insecta</taxon>
        <taxon>Pterygota</taxon>
        <taxon>Neoptera</taxon>
        <taxon>Endopterygota</taxon>
        <taxon>Diptera</taxon>
        <taxon>Nematocera</taxon>
        <taxon>Culicoidea</taxon>
        <taxon>Culicidae</taxon>
        <taxon>Anophelinae</taxon>
        <taxon>Anopheles</taxon>
    </lineage>
</organism>
<evidence type="ECO:0000313" key="1">
    <source>
        <dbReference type="EMBL" id="MBW77693.1"/>
    </source>
</evidence>
<reference evidence="1" key="1">
    <citation type="submission" date="2018-01" db="EMBL/GenBank/DDBJ databases">
        <title>An insight into the sialome of Amazonian anophelines.</title>
        <authorList>
            <person name="Ribeiro J.M."/>
            <person name="Scarpassa V."/>
            <person name="Calvo E."/>
        </authorList>
    </citation>
    <scope>NUCLEOTIDE SEQUENCE</scope>
</reference>
<proteinExistence type="predicted"/>
<sequence length="76" mass="8003">MALELLRQMMALPLRGSSAAVPLASFGCPLSSSSISSVVFGLCRSWVIFSRSRTTDAEADCTLLSAGTAGRPFFVC</sequence>
<protein>
    <submittedName>
        <fullName evidence="1">Putative secreted protein</fullName>
    </submittedName>
</protein>
<dbReference type="EMBL" id="GGFL01013515">
    <property type="protein sequence ID" value="MBW77693.1"/>
    <property type="molecule type" value="Transcribed_RNA"/>
</dbReference>
<accession>A0A2M4DJF7</accession>
<name>A0A2M4DJF7_ANODA</name>
<dbReference type="PROSITE" id="PS51257">
    <property type="entry name" value="PROKAR_LIPOPROTEIN"/>
    <property type="match status" value="1"/>
</dbReference>
<dbReference type="AlphaFoldDB" id="A0A2M4DJF7"/>